<dbReference type="EMBL" id="SJPU01000002">
    <property type="protein sequence ID" value="TWU15186.1"/>
    <property type="molecule type" value="Genomic_DNA"/>
</dbReference>
<reference evidence="1 2" key="1">
    <citation type="journal article" date="2020" name="Antonie Van Leeuwenhoek">
        <title>Rhodopirellula heiligendammensis sp. nov., Rhodopirellula pilleata sp. nov., and Rhodopirellula solitaria sp. nov. isolated from natural or artificial marine surfaces in Northern Germany and California, USA, and emended description of the genus Rhodopirellula.</title>
        <authorList>
            <person name="Kallscheuer N."/>
            <person name="Wiegand S."/>
            <person name="Jogler M."/>
            <person name="Boedeker C."/>
            <person name="Peeters S.H."/>
            <person name="Rast P."/>
            <person name="Heuer A."/>
            <person name="Jetten M.S.M."/>
            <person name="Rohde M."/>
            <person name="Jogler C."/>
        </authorList>
    </citation>
    <scope>NUCLEOTIDE SEQUENCE [LARGE SCALE GENOMIC DNA]</scope>
    <source>
        <strain evidence="1 2">Poly21</strain>
    </source>
</reference>
<dbReference type="AlphaFoldDB" id="A0A5C6BVE3"/>
<evidence type="ECO:0000313" key="1">
    <source>
        <dbReference type="EMBL" id="TWU15186.1"/>
    </source>
</evidence>
<sequence>MYRDGSNDPSTNWPPGYSDNSNIYNLSPLVGILPFIEQQAL</sequence>
<name>A0A5C6BVE3_9BACT</name>
<organism evidence="1 2">
    <name type="scientific">Allorhodopirellula heiligendammensis</name>
    <dbReference type="NCBI Taxonomy" id="2714739"/>
    <lineage>
        <taxon>Bacteria</taxon>
        <taxon>Pseudomonadati</taxon>
        <taxon>Planctomycetota</taxon>
        <taxon>Planctomycetia</taxon>
        <taxon>Pirellulales</taxon>
        <taxon>Pirellulaceae</taxon>
        <taxon>Allorhodopirellula</taxon>
    </lineage>
</organism>
<keyword evidence="2" id="KW-1185">Reference proteome</keyword>
<gene>
    <name evidence="1" type="ORF">Poly21_23790</name>
</gene>
<proteinExistence type="predicted"/>
<dbReference type="Proteomes" id="UP000319908">
    <property type="component" value="Unassembled WGS sequence"/>
</dbReference>
<accession>A0A5C6BVE3</accession>
<comment type="caution">
    <text evidence="1">The sequence shown here is derived from an EMBL/GenBank/DDBJ whole genome shotgun (WGS) entry which is preliminary data.</text>
</comment>
<evidence type="ECO:0000313" key="2">
    <source>
        <dbReference type="Proteomes" id="UP000319908"/>
    </source>
</evidence>
<protein>
    <submittedName>
        <fullName evidence="1">Uncharacterized protein</fullName>
    </submittedName>
</protein>